<accession>A0A4Y2NPZ6</accession>
<dbReference type="AlphaFoldDB" id="A0A4Y2NPZ6"/>
<protein>
    <submittedName>
        <fullName evidence="1">Uncharacterized protein</fullName>
    </submittedName>
</protein>
<dbReference type="EMBL" id="BGPR01009401">
    <property type="protein sequence ID" value="GBN39786.1"/>
    <property type="molecule type" value="Genomic_DNA"/>
</dbReference>
<dbReference type="Proteomes" id="UP000499080">
    <property type="component" value="Unassembled WGS sequence"/>
</dbReference>
<evidence type="ECO:0000313" key="2">
    <source>
        <dbReference type="Proteomes" id="UP000499080"/>
    </source>
</evidence>
<organism evidence="1 2">
    <name type="scientific">Araneus ventricosus</name>
    <name type="common">Orbweaver spider</name>
    <name type="synonym">Epeira ventricosa</name>
    <dbReference type="NCBI Taxonomy" id="182803"/>
    <lineage>
        <taxon>Eukaryota</taxon>
        <taxon>Metazoa</taxon>
        <taxon>Ecdysozoa</taxon>
        <taxon>Arthropoda</taxon>
        <taxon>Chelicerata</taxon>
        <taxon>Arachnida</taxon>
        <taxon>Araneae</taxon>
        <taxon>Araneomorphae</taxon>
        <taxon>Entelegynae</taxon>
        <taxon>Araneoidea</taxon>
        <taxon>Araneidae</taxon>
        <taxon>Araneus</taxon>
    </lineage>
</organism>
<sequence>MRLIRHAQNGVLQQQYTSGHGTALPAAHCTAWQVTHWHKIKFPRVHSGRIPETSHQSKIRVPKSGPEEWAAMVSDAGFGRSVRASDMPYRKRWTCGKSSWFSNRPLASNRPSIPFLIQLAHPRKSLDPVV</sequence>
<name>A0A4Y2NPZ6_ARAVE</name>
<proteinExistence type="predicted"/>
<evidence type="ECO:0000313" key="1">
    <source>
        <dbReference type="EMBL" id="GBN39786.1"/>
    </source>
</evidence>
<comment type="caution">
    <text evidence="1">The sequence shown here is derived from an EMBL/GenBank/DDBJ whole genome shotgun (WGS) entry which is preliminary data.</text>
</comment>
<gene>
    <name evidence="1" type="ORF">AVEN_217716_1</name>
</gene>
<keyword evidence="2" id="KW-1185">Reference proteome</keyword>
<reference evidence="1 2" key="1">
    <citation type="journal article" date="2019" name="Sci. Rep.">
        <title>Orb-weaving spider Araneus ventricosus genome elucidates the spidroin gene catalogue.</title>
        <authorList>
            <person name="Kono N."/>
            <person name="Nakamura H."/>
            <person name="Ohtoshi R."/>
            <person name="Moran D.A.P."/>
            <person name="Shinohara A."/>
            <person name="Yoshida Y."/>
            <person name="Fujiwara M."/>
            <person name="Mori M."/>
            <person name="Tomita M."/>
            <person name="Arakawa K."/>
        </authorList>
    </citation>
    <scope>NUCLEOTIDE SEQUENCE [LARGE SCALE GENOMIC DNA]</scope>
</reference>